<dbReference type="GO" id="GO:0008233">
    <property type="term" value="F:peptidase activity"/>
    <property type="evidence" value="ECO:0007669"/>
    <property type="project" value="UniProtKB-KW"/>
</dbReference>
<evidence type="ECO:0000313" key="4">
    <source>
        <dbReference type="EMBL" id="MBM2620932.1"/>
    </source>
</evidence>
<keyword evidence="1" id="KW-0547">Nucleotide-binding</keyword>
<dbReference type="InterPro" id="IPR001270">
    <property type="entry name" value="ClpA/B"/>
</dbReference>
<gene>
    <name evidence="4" type="ORF">JIG36_36075</name>
</gene>
<dbReference type="CDD" id="cd19499">
    <property type="entry name" value="RecA-like_ClpB_Hsp104-like"/>
    <property type="match status" value="1"/>
</dbReference>
<proteinExistence type="predicted"/>
<dbReference type="PANTHER" id="PTHR11638:SF18">
    <property type="entry name" value="HEAT SHOCK PROTEIN 104"/>
    <property type="match status" value="1"/>
</dbReference>
<dbReference type="PRINTS" id="PR00300">
    <property type="entry name" value="CLPPROTEASEA"/>
</dbReference>
<sequence length="631" mass="69949">MGALTAPRGAPWLIRAYHELQRRRHLVVHGNVDDLVRWNDRYEPFAVTLVDFLAVAGFEVIVRYNLVDGLTYCTESSREFVRGHLSDRKVRTAPPINRRDRPATSADVLEQQLLAAGQAQPRTALDVLAVALRLMTQTEKPCVVIVESADLLVGAASELSADHVEQVAYVRRLLASGAAAPPGEQRHHNTMIFVTRELGSLPTWLRRDNPHVATVLADRPGLAERAAFLRESVPAYYGAGEMTAEARDTATRVLANLTDGMTIVDIGALSVTSQVARIAPTMPRRLVARHRFGLRDDPWEQLDISKIKSAEELLSRRVVGQLPAVRAVTDVLVNARVGLDFVSDGQQTGTRPKGVFFFVGPTGVGKTELAKALAELVFDDESALRRFDMSEYSQEHTSERLTGAPPGFVGHDHGGTLTNWVLERPFSVLLFDEIEKAHEKIMDKFLQIIDDGRLTDGQGRTAYFTHSIVIFTSNIGAGDLRRTFGDPSMSYEAVKEHFTQAVADHFTTTLRRPELLGRLGSGIVVFDLLRESVIAGICDKFLDQIRTSARARGYDLVFDRTAIGRAVIDELTRRGVALGARQIRSPLLEQWVRVPLNRWVLENQPPPGTRIFVHRADTSPPFVVDAMDDPS</sequence>
<keyword evidence="2 4" id="KW-0067">ATP-binding</keyword>
<name>A0ABS2AM69_9ACTN</name>
<dbReference type="GO" id="GO:0005524">
    <property type="term" value="F:ATP binding"/>
    <property type="evidence" value="ECO:0007669"/>
    <property type="project" value="UniProtKB-KW"/>
</dbReference>
<evidence type="ECO:0000259" key="3">
    <source>
        <dbReference type="SMART" id="SM00382"/>
    </source>
</evidence>
<reference evidence="4 5" key="1">
    <citation type="submission" date="2021-01" db="EMBL/GenBank/DDBJ databases">
        <title>Actinoplanes sp. nov. LDG1-06 isolated from lichen.</title>
        <authorList>
            <person name="Saeng-In P."/>
            <person name="Phongsopitanun W."/>
            <person name="Kanchanasin P."/>
            <person name="Yuki M."/>
            <person name="Kudo T."/>
            <person name="Ohkuma M."/>
            <person name="Tanasupawat S."/>
        </authorList>
    </citation>
    <scope>NUCLEOTIDE SEQUENCE [LARGE SCALE GENOMIC DNA]</scope>
    <source>
        <strain evidence="4 5">LDG1-06</strain>
    </source>
</reference>
<dbReference type="EMBL" id="JAENHP010000017">
    <property type="protein sequence ID" value="MBM2620932.1"/>
    <property type="molecule type" value="Genomic_DNA"/>
</dbReference>
<evidence type="ECO:0000313" key="5">
    <source>
        <dbReference type="Proteomes" id="UP000632138"/>
    </source>
</evidence>
<dbReference type="RefSeq" id="WP_203380921.1">
    <property type="nucleotide sequence ID" value="NZ_JAENHP010000017.1"/>
</dbReference>
<keyword evidence="4" id="KW-0378">Hydrolase</keyword>
<keyword evidence="4" id="KW-0645">Protease</keyword>
<accession>A0ABS2AM69</accession>
<organism evidence="4 5">
    <name type="scientific">Paractinoplanes ovalisporus</name>
    <dbReference type="NCBI Taxonomy" id="2810368"/>
    <lineage>
        <taxon>Bacteria</taxon>
        <taxon>Bacillati</taxon>
        <taxon>Actinomycetota</taxon>
        <taxon>Actinomycetes</taxon>
        <taxon>Micromonosporales</taxon>
        <taxon>Micromonosporaceae</taxon>
        <taxon>Paractinoplanes</taxon>
    </lineage>
</organism>
<dbReference type="Pfam" id="PF07724">
    <property type="entry name" value="AAA_2"/>
    <property type="match status" value="1"/>
</dbReference>
<dbReference type="Gene3D" id="3.40.50.300">
    <property type="entry name" value="P-loop containing nucleotide triphosphate hydrolases"/>
    <property type="match status" value="1"/>
</dbReference>
<dbReference type="InterPro" id="IPR050130">
    <property type="entry name" value="ClpA_ClpB"/>
</dbReference>
<keyword evidence="5" id="KW-1185">Reference proteome</keyword>
<dbReference type="InterPro" id="IPR003959">
    <property type="entry name" value="ATPase_AAA_core"/>
</dbReference>
<evidence type="ECO:0000256" key="1">
    <source>
        <dbReference type="ARBA" id="ARBA00022741"/>
    </source>
</evidence>
<comment type="caution">
    <text evidence="4">The sequence shown here is derived from an EMBL/GenBank/DDBJ whole genome shotgun (WGS) entry which is preliminary data.</text>
</comment>
<dbReference type="PANTHER" id="PTHR11638">
    <property type="entry name" value="ATP-DEPENDENT CLP PROTEASE"/>
    <property type="match status" value="1"/>
</dbReference>
<dbReference type="InterPro" id="IPR027417">
    <property type="entry name" value="P-loop_NTPase"/>
</dbReference>
<dbReference type="SUPFAM" id="SSF52540">
    <property type="entry name" value="P-loop containing nucleoside triphosphate hydrolases"/>
    <property type="match status" value="1"/>
</dbReference>
<evidence type="ECO:0000256" key="2">
    <source>
        <dbReference type="ARBA" id="ARBA00022840"/>
    </source>
</evidence>
<protein>
    <submittedName>
        <fullName evidence="4">ATP-dependent Clp protease ATP-binding subunit</fullName>
    </submittedName>
</protein>
<feature type="domain" description="AAA+ ATPase" evidence="3">
    <location>
        <begin position="352"/>
        <end position="495"/>
    </location>
</feature>
<dbReference type="GO" id="GO:0006508">
    <property type="term" value="P:proteolysis"/>
    <property type="evidence" value="ECO:0007669"/>
    <property type="project" value="UniProtKB-KW"/>
</dbReference>
<dbReference type="Proteomes" id="UP000632138">
    <property type="component" value="Unassembled WGS sequence"/>
</dbReference>
<dbReference type="InterPro" id="IPR003593">
    <property type="entry name" value="AAA+_ATPase"/>
</dbReference>
<dbReference type="SMART" id="SM00382">
    <property type="entry name" value="AAA"/>
    <property type="match status" value="1"/>
</dbReference>